<sequence>MSRPASETHAPTDQEPIFLSSRIRQESSASSSPLEIID</sequence>
<dbReference type="Proteomes" id="UP000681720">
    <property type="component" value="Unassembled WGS sequence"/>
</dbReference>
<evidence type="ECO:0000313" key="4">
    <source>
        <dbReference type="Proteomes" id="UP000681720"/>
    </source>
</evidence>
<dbReference type="AlphaFoldDB" id="A0A8S2TG22"/>
<feature type="non-terminal residue" evidence="3">
    <location>
        <position position="38"/>
    </location>
</feature>
<feature type="compositionally biased region" description="Low complexity" evidence="1">
    <location>
        <begin position="20"/>
        <end position="32"/>
    </location>
</feature>
<gene>
    <name evidence="2" type="ORF">GIL414_LOCUS25051</name>
    <name evidence="3" type="ORF">GIL414_LOCUS25148</name>
</gene>
<evidence type="ECO:0000256" key="1">
    <source>
        <dbReference type="SAM" id="MobiDB-lite"/>
    </source>
</evidence>
<evidence type="ECO:0000313" key="3">
    <source>
        <dbReference type="EMBL" id="CAF4285212.1"/>
    </source>
</evidence>
<proteinExistence type="predicted"/>
<name>A0A8S2TG22_9BILA</name>
<organism evidence="3 4">
    <name type="scientific">Rotaria magnacalcarata</name>
    <dbReference type="NCBI Taxonomy" id="392030"/>
    <lineage>
        <taxon>Eukaryota</taxon>
        <taxon>Metazoa</taxon>
        <taxon>Spiralia</taxon>
        <taxon>Gnathifera</taxon>
        <taxon>Rotifera</taxon>
        <taxon>Eurotatoria</taxon>
        <taxon>Bdelloidea</taxon>
        <taxon>Philodinida</taxon>
        <taxon>Philodinidae</taxon>
        <taxon>Rotaria</taxon>
    </lineage>
</organism>
<accession>A0A8S2TG22</accession>
<dbReference type="EMBL" id="CAJOBJ010033236">
    <property type="protein sequence ID" value="CAF4285212.1"/>
    <property type="molecule type" value="Genomic_DNA"/>
</dbReference>
<dbReference type="EMBL" id="CAJOBJ010032861">
    <property type="protein sequence ID" value="CAF4282765.1"/>
    <property type="molecule type" value="Genomic_DNA"/>
</dbReference>
<reference evidence="3" key="1">
    <citation type="submission" date="2021-02" db="EMBL/GenBank/DDBJ databases">
        <authorList>
            <person name="Nowell W R."/>
        </authorList>
    </citation>
    <scope>NUCLEOTIDE SEQUENCE</scope>
</reference>
<comment type="caution">
    <text evidence="3">The sequence shown here is derived from an EMBL/GenBank/DDBJ whole genome shotgun (WGS) entry which is preliminary data.</text>
</comment>
<evidence type="ECO:0000313" key="2">
    <source>
        <dbReference type="EMBL" id="CAF4282765.1"/>
    </source>
</evidence>
<feature type="region of interest" description="Disordered" evidence="1">
    <location>
        <begin position="1"/>
        <end position="38"/>
    </location>
</feature>
<protein>
    <submittedName>
        <fullName evidence="3">Uncharacterized protein</fullName>
    </submittedName>
</protein>